<dbReference type="RefSeq" id="WP_181051006.1">
    <property type="nucleotide sequence ID" value="NZ_JACDXJ010000001.1"/>
</dbReference>
<dbReference type="AlphaFoldDB" id="A0A838BJS9"/>
<reference evidence="1 2" key="1">
    <citation type="submission" date="2020-07" db="EMBL/GenBank/DDBJ databases">
        <title>Draft genome and description of Microvirga mediterraneensis Marseille-Q2068 sp. nov.</title>
        <authorList>
            <person name="Boxberger M."/>
        </authorList>
    </citation>
    <scope>NUCLEOTIDE SEQUENCE [LARGE SCALE GENOMIC DNA]</scope>
    <source>
        <strain evidence="1 2">Marseille-Q2068</strain>
    </source>
</reference>
<sequence>MTSNQELDGQGRTKLSPFDLKQIRDAVSQLRAASPKSALADLVEEKIRALESEDPTAALEERHQQGWRLFG</sequence>
<protein>
    <submittedName>
        <fullName evidence="1">Uncharacterized protein</fullName>
    </submittedName>
</protein>
<dbReference type="Proteomes" id="UP000572984">
    <property type="component" value="Unassembled WGS sequence"/>
</dbReference>
<organism evidence="1 2">
    <name type="scientific">Microvirga mediterraneensis</name>
    <dbReference type="NCBI Taxonomy" id="2754695"/>
    <lineage>
        <taxon>Bacteria</taxon>
        <taxon>Pseudomonadati</taxon>
        <taxon>Pseudomonadota</taxon>
        <taxon>Alphaproteobacteria</taxon>
        <taxon>Hyphomicrobiales</taxon>
        <taxon>Methylobacteriaceae</taxon>
        <taxon>Microvirga</taxon>
    </lineage>
</organism>
<dbReference type="EMBL" id="JACDXJ010000001">
    <property type="protein sequence ID" value="MBA1155359.1"/>
    <property type="molecule type" value="Genomic_DNA"/>
</dbReference>
<keyword evidence="2" id="KW-1185">Reference proteome</keyword>
<gene>
    <name evidence="1" type="ORF">H0S73_04335</name>
</gene>
<proteinExistence type="predicted"/>
<accession>A0A838BJS9</accession>
<evidence type="ECO:0000313" key="2">
    <source>
        <dbReference type="Proteomes" id="UP000572984"/>
    </source>
</evidence>
<evidence type="ECO:0000313" key="1">
    <source>
        <dbReference type="EMBL" id="MBA1155359.1"/>
    </source>
</evidence>
<comment type="caution">
    <text evidence="1">The sequence shown here is derived from an EMBL/GenBank/DDBJ whole genome shotgun (WGS) entry which is preliminary data.</text>
</comment>
<name>A0A838BJS9_9HYPH</name>